<organism evidence="13 14">
    <name type="scientific">Scheffersomyces stipitis (strain ATCC 58785 / CBS 6054 / NBRC 10063 / NRRL Y-11545)</name>
    <name type="common">Yeast</name>
    <name type="synonym">Pichia stipitis</name>
    <dbReference type="NCBI Taxonomy" id="322104"/>
    <lineage>
        <taxon>Eukaryota</taxon>
        <taxon>Fungi</taxon>
        <taxon>Dikarya</taxon>
        <taxon>Ascomycota</taxon>
        <taxon>Saccharomycotina</taxon>
        <taxon>Pichiomycetes</taxon>
        <taxon>Debaryomycetaceae</taxon>
        <taxon>Scheffersomyces</taxon>
    </lineage>
</organism>
<evidence type="ECO:0000256" key="4">
    <source>
        <dbReference type="ARBA" id="ARBA00022792"/>
    </source>
</evidence>
<dbReference type="GO" id="GO:0005543">
    <property type="term" value="F:phospholipid binding"/>
    <property type="evidence" value="ECO:0007669"/>
    <property type="project" value="EnsemblFungi"/>
</dbReference>
<comment type="similarity">
    <text evidence="1 11">Belongs to the small Tim family.</text>
</comment>
<comment type="function">
    <text evidence="11">Mitochondrial intermembrane chaperone that participates in the import and insertion of some multi-pass transmembrane proteins into the mitochondrial inner membrane. Also required for the transfer of beta-barrel precursors from the TOM complex to the sorting and assembly machinery (SAM complex) of the outer membrane. Acts as a chaperone-like protein that protects the hydrophobic precursors from aggregation and guide them through the mitochondrial intermembrane space.</text>
</comment>
<keyword evidence="6 11" id="KW-0653">Protein transport</keyword>
<protein>
    <recommendedName>
        <fullName evidence="11">Mitochondrial import inner membrane translocase subunit</fullName>
    </recommendedName>
</protein>
<dbReference type="STRING" id="322104.A3GG97"/>
<comment type="subunit">
    <text evidence="11">Heterohexamer.</text>
</comment>
<keyword evidence="7 11" id="KW-0811">Translocation</keyword>
<dbReference type="GO" id="GO:0042719">
    <property type="term" value="C:mitochondrial intermembrane space chaperone complex"/>
    <property type="evidence" value="ECO:0007669"/>
    <property type="project" value="EnsemblFungi"/>
</dbReference>
<evidence type="ECO:0000256" key="7">
    <source>
        <dbReference type="ARBA" id="ARBA00023010"/>
    </source>
</evidence>
<dbReference type="InterPro" id="IPR004217">
    <property type="entry name" value="Tim10-like"/>
</dbReference>
<comment type="subcellular location">
    <subcellularLocation>
        <location evidence="11">Mitochondrion inner membrane</location>
        <topology evidence="11">Peripheral membrane protein</topology>
        <orientation evidence="11">Intermembrane side</orientation>
    </subcellularLocation>
</comment>
<keyword evidence="4 11" id="KW-0999">Mitochondrion inner membrane</keyword>
<dbReference type="GeneID" id="4851296"/>
<reference evidence="13 14" key="1">
    <citation type="journal article" date="2007" name="Nat. Biotechnol.">
        <title>Genome sequence of the lignocellulose-bioconverting and xylose-fermenting yeast Pichia stipitis.</title>
        <authorList>
            <person name="Jeffries T.W."/>
            <person name="Grigoriev I.V."/>
            <person name="Grimwood J."/>
            <person name="Laplaza J.M."/>
            <person name="Aerts A."/>
            <person name="Salamov A."/>
            <person name="Schmutz J."/>
            <person name="Lindquist E."/>
            <person name="Dehal P."/>
            <person name="Shapiro H."/>
            <person name="Jin Y.S."/>
            <person name="Passoth V."/>
            <person name="Richardson P.M."/>
        </authorList>
    </citation>
    <scope>NUCLEOTIDE SEQUENCE [LARGE SCALE GENOMIC DNA]</scope>
    <source>
        <strain evidence="14">ATCC 58785 / CBS 6054 / NBRC 10063 / NRRL Y-11545</strain>
    </source>
</reference>
<proteinExistence type="inferred from homology"/>
<evidence type="ECO:0000256" key="8">
    <source>
        <dbReference type="ARBA" id="ARBA00023128"/>
    </source>
</evidence>
<dbReference type="eggNOG" id="KOG3480">
    <property type="taxonomic scope" value="Eukaryota"/>
</dbReference>
<evidence type="ECO:0000256" key="2">
    <source>
        <dbReference type="ARBA" id="ARBA00022448"/>
    </source>
</evidence>
<evidence type="ECO:0000313" key="13">
    <source>
        <dbReference type="EMBL" id="EAZ63897.1"/>
    </source>
</evidence>
<dbReference type="Pfam" id="PF02953">
    <property type="entry name" value="zf-Tim10_DDP"/>
    <property type="match status" value="1"/>
</dbReference>
<dbReference type="PANTHER" id="PTHR11038:SF18">
    <property type="entry name" value="MITOCHONDRIAL IMPORT INNER MEMBRANE TRANSLOCASE SUBUNIT TIM12"/>
    <property type="match status" value="1"/>
</dbReference>
<keyword evidence="9" id="KW-0472">Membrane</keyword>
<dbReference type="GO" id="GO:0042721">
    <property type="term" value="C:TIM22 mitochondrial import inner membrane insertion complex"/>
    <property type="evidence" value="ECO:0007669"/>
    <property type="project" value="EnsemblFungi"/>
</dbReference>
<dbReference type="GO" id="GO:0046872">
    <property type="term" value="F:metal ion binding"/>
    <property type="evidence" value="ECO:0007669"/>
    <property type="project" value="UniProtKB-KW"/>
</dbReference>
<evidence type="ECO:0000256" key="11">
    <source>
        <dbReference type="RuleBase" id="RU367043"/>
    </source>
</evidence>
<dbReference type="InParanoid" id="A3GG97"/>
<evidence type="ECO:0000259" key="12">
    <source>
        <dbReference type="Pfam" id="PF02953"/>
    </source>
</evidence>
<keyword evidence="10 11" id="KW-1015">Disulfide bond</keyword>
<evidence type="ECO:0000256" key="6">
    <source>
        <dbReference type="ARBA" id="ARBA00022927"/>
    </source>
</evidence>
<keyword evidence="8 11" id="KW-0496">Mitochondrion</keyword>
<dbReference type="GO" id="GO:0045039">
    <property type="term" value="P:protein insertion into mitochondrial inner membrane"/>
    <property type="evidence" value="ECO:0007669"/>
    <property type="project" value="EnsemblFungi"/>
</dbReference>
<keyword evidence="14" id="KW-1185">Reference proteome</keyword>
<dbReference type="Gene3D" id="1.10.287.810">
    <property type="entry name" value="Mitochondrial import inner membrane translocase subunit tim13 like domains"/>
    <property type="match status" value="1"/>
</dbReference>
<comment type="domain">
    <text evidence="11">The twin CX3C motif contains 4 conserved Cys residues that form 2 disulfide bonds in the mitochondrial intermembrane space.</text>
</comment>
<evidence type="ECO:0000256" key="10">
    <source>
        <dbReference type="ARBA" id="ARBA00023157"/>
    </source>
</evidence>
<keyword evidence="3" id="KW-0479">Metal-binding</keyword>
<keyword evidence="5" id="KW-0862">Zinc</keyword>
<dbReference type="OrthoDB" id="274922at2759"/>
<dbReference type="EMBL" id="AAVQ01000001">
    <property type="protein sequence ID" value="EAZ63897.1"/>
    <property type="molecule type" value="Genomic_DNA"/>
</dbReference>
<dbReference type="GO" id="GO:0008320">
    <property type="term" value="F:protein transmembrane transporter activity"/>
    <property type="evidence" value="ECO:0007669"/>
    <property type="project" value="EnsemblFungi"/>
</dbReference>
<dbReference type="AlphaFoldDB" id="A3GG97"/>
<evidence type="ECO:0000256" key="5">
    <source>
        <dbReference type="ARBA" id="ARBA00022833"/>
    </source>
</evidence>
<sequence>MSLFMGNSSQYSYASVDPEKVKMAEIQFTATAKTFNNIIKTCEKKCLPHEYGEGELNTGENCCIDRCVAKYVKANYLVGSNFQEKNINPYTNMPEYDKVRSMMNERKY</sequence>
<evidence type="ECO:0000256" key="3">
    <source>
        <dbReference type="ARBA" id="ARBA00022723"/>
    </source>
</evidence>
<gene>
    <name evidence="13" type="primary">MRS5</name>
    <name evidence="13" type="ORF">PICST_38808</name>
</gene>
<evidence type="ECO:0000313" key="14">
    <source>
        <dbReference type="Proteomes" id="UP000002258"/>
    </source>
</evidence>
<accession>A3GG97</accession>
<dbReference type="KEGG" id="pic:PICST_38808"/>
<dbReference type="PANTHER" id="PTHR11038">
    <property type="entry name" value="MITOCHONDRIAL IMPORT INNER MEMBRANE TRANSLOCASE SUBUNIT TIM10"/>
    <property type="match status" value="1"/>
</dbReference>
<dbReference type="InterPro" id="IPR035427">
    <property type="entry name" value="Tim10-like_dom_sf"/>
</dbReference>
<keyword evidence="2 11" id="KW-0813">Transport</keyword>
<dbReference type="SUPFAM" id="SSF144122">
    <property type="entry name" value="Tim10-like"/>
    <property type="match status" value="1"/>
</dbReference>
<comment type="caution">
    <text evidence="13">The sequence shown here is derived from an EMBL/GenBank/DDBJ whole genome shotgun (WGS) entry which is preliminary data.</text>
</comment>
<dbReference type="HOGENOM" id="CLU_162151_0_0_1"/>
<dbReference type="Proteomes" id="UP000002258">
    <property type="component" value="Chromosome 1"/>
</dbReference>
<evidence type="ECO:0000256" key="9">
    <source>
        <dbReference type="ARBA" id="ARBA00023136"/>
    </source>
</evidence>
<dbReference type="FunCoup" id="A3GG97">
    <property type="interactions" value="45"/>
</dbReference>
<feature type="domain" description="Tim10-like" evidence="12">
    <location>
        <begin position="22"/>
        <end position="84"/>
    </location>
</feature>
<keyword evidence="11" id="KW-0143">Chaperone</keyword>
<dbReference type="RefSeq" id="XP_001387920.1">
    <property type="nucleotide sequence ID" value="XM_001387883.1"/>
</dbReference>
<evidence type="ECO:0000256" key="1">
    <source>
        <dbReference type="ARBA" id="ARBA00006720"/>
    </source>
</evidence>
<dbReference type="OMA" id="EKCIPHE"/>
<name>A3GG97_PICST</name>